<evidence type="ECO:0000313" key="3">
    <source>
        <dbReference type="EMBL" id="CCK81685.1"/>
    </source>
</evidence>
<evidence type="ECO:0000256" key="1">
    <source>
        <dbReference type="SAM" id="MobiDB-lite"/>
    </source>
</evidence>
<dbReference type="STRING" id="651182.TOL2_C35280"/>
<sequence>MSFYIPIILIVFLAFYFFIPYRNWPPDPHFGSYGIWSLFYKKENARQFITGAIGLSRAYMFFIVKMIVQLSNNRCTNTLVKILMWAMVMITGELVFYISAQILQMPNWLALFAATTFLFSASRPQMLPTYLNGEQFYMVISSISMILLFKASTYPINDQPQSLLILWAFLLFGAAVFTKINFILEPFIIGCLYWSQQNFSIYVFQYILLGCLPALFFYLLLIKKYSFKGAINNYSWYLTKSGWLKTISISNQYRLLKDRYEIALKHSPLAIIFLAAVWGAWSYSPKDNISWLLVAWLIATLINIATQFRFELYHFYVLIPPASILTVMGFQSQIEAQNSIGIVCLSFLLIVGARRSILNFPQYYKNKPLSKHMGQAITVYQYYWDLRISQVESHCKTYEGPFLAWGIVPQIYYMTKRAPLCTYTFFHYNTIAAPMQDTLQTQLLTAIKEKKPCWIYDFNCWNTRYGPLNPLTLSILTGQSYAPAYRREHLIYYQLCATSKKKYQMLHIQDQTARYRLHVYKSQSLDLFHDELRISGIEVSALSPIWHMDIDELLISYKLGHYYCCSELRTIEEKLSKTIINLTITRLFLSIFFLHQKQNKTAEEYLNSWVDITKKILPTNSLLRLAPNILYRLMDQDESIIHFENESLNILPIRDGFDFSFFCIWLGLTGITTEVEQLHFYQLLTDLIEDKSEYKDPTIDIMETSLLRLREIIIDRKNHKGGAEPMPWINLDHIANMGENSNWYNLKIYIALLQTIMNQNNTNPRNDKQKNDMHILDRI</sequence>
<proteinExistence type="predicted"/>
<keyword evidence="2" id="KW-1133">Transmembrane helix</keyword>
<dbReference type="Proteomes" id="UP000007347">
    <property type="component" value="Chromosome"/>
</dbReference>
<accession>K0NLQ9</accession>
<protein>
    <submittedName>
        <fullName evidence="3">Uncharacterized protein</fullName>
    </submittedName>
</protein>
<feature type="transmembrane region" description="Helical" evidence="2">
    <location>
        <begin position="164"/>
        <end position="195"/>
    </location>
</feature>
<feature type="transmembrane region" description="Helical" evidence="2">
    <location>
        <begin position="313"/>
        <end position="334"/>
    </location>
</feature>
<reference evidence="3 4" key="1">
    <citation type="journal article" date="2013" name="Environ. Microbiol.">
        <title>Complete genome, catabolic sub-proteomes and key-metabolites of Desulfobacula toluolica Tol2, a marine, aromatic compound-degrading, sulfate-reducing bacterium.</title>
        <authorList>
            <person name="Wohlbrand L."/>
            <person name="Jacob J.H."/>
            <person name="Kube M."/>
            <person name="Mussmann M."/>
            <person name="Jarling R."/>
            <person name="Beck A."/>
            <person name="Amann R."/>
            <person name="Wilkes H."/>
            <person name="Reinhardt R."/>
            <person name="Rabus R."/>
        </authorList>
    </citation>
    <scope>NUCLEOTIDE SEQUENCE [LARGE SCALE GENOMIC DNA]</scope>
    <source>
        <strain evidence="4">DSM 7467 / Tol2</strain>
    </source>
</reference>
<dbReference type="KEGG" id="dto:TOL2_C35280"/>
<keyword evidence="4" id="KW-1185">Reference proteome</keyword>
<feature type="compositionally biased region" description="Basic and acidic residues" evidence="1">
    <location>
        <begin position="765"/>
        <end position="779"/>
    </location>
</feature>
<dbReference type="EMBL" id="FO203503">
    <property type="protein sequence ID" value="CCK81685.1"/>
    <property type="molecule type" value="Genomic_DNA"/>
</dbReference>
<feature type="transmembrane region" description="Helical" evidence="2">
    <location>
        <begin position="45"/>
        <end position="67"/>
    </location>
</feature>
<evidence type="ECO:0000313" key="4">
    <source>
        <dbReference type="Proteomes" id="UP000007347"/>
    </source>
</evidence>
<dbReference type="RefSeq" id="WP_014958873.1">
    <property type="nucleotide sequence ID" value="NC_018645.1"/>
</dbReference>
<feature type="transmembrane region" description="Helical" evidence="2">
    <location>
        <begin position="289"/>
        <end position="306"/>
    </location>
</feature>
<organism evidence="3 4">
    <name type="scientific">Desulfobacula toluolica (strain DSM 7467 / Tol2)</name>
    <dbReference type="NCBI Taxonomy" id="651182"/>
    <lineage>
        <taxon>Bacteria</taxon>
        <taxon>Pseudomonadati</taxon>
        <taxon>Thermodesulfobacteriota</taxon>
        <taxon>Desulfobacteria</taxon>
        <taxon>Desulfobacterales</taxon>
        <taxon>Desulfobacteraceae</taxon>
        <taxon>Desulfobacula</taxon>
    </lineage>
</organism>
<dbReference type="HOGENOM" id="CLU_359319_0_0_7"/>
<keyword evidence="2" id="KW-0472">Membrane</keyword>
<feature type="transmembrane region" description="Helical" evidence="2">
    <location>
        <begin position="79"/>
        <end position="98"/>
    </location>
</feature>
<feature type="transmembrane region" description="Helical" evidence="2">
    <location>
        <begin position="262"/>
        <end position="283"/>
    </location>
</feature>
<feature type="transmembrane region" description="Helical" evidence="2">
    <location>
        <begin position="135"/>
        <end position="152"/>
    </location>
</feature>
<evidence type="ECO:0000256" key="2">
    <source>
        <dbReference type="SAM" id="Phobius"/>
    </source>
</evidence>
<feature type="transmembrane region" description="Helical" evidence="2">
    <location>
        <begin position="340"/>
        <end position="357"/>
    </location>
</feature>
<name>K0NLQ9_DESTT</name>
<dbReference type="AlphaFoldDB" id="K0NLQ9"/>
<feature type="region of interest" description="Disordered" evidence="1">
    <location>
        <begin position="760"/>
        <end position="779"/>
    </location>
</feature>
<gene>
    <name evidence="3" type="ordered locus">TOL2_C35280</name>
</gene>
<feature type="transmembrane region" description="Helical" evidence="2">
    <location>
        <begin position="201"/>
        <end position="221"/>
    </location>
</feature>
<feature type="transmembrane region" description="Helical" evidence="2">
    <location>
        <begin position="6"/>
        <end position="24"/>
    </location>
</feature>
<keyword evidence="2" id="KW-0812">Transmembrane</keyword>